<dbReference type="Proteomes" id="UP000013897">
    <property type="component" value="Unassembled WGS sequence"/>
</dbReference>
<gene>
    <name evidence="1" type="ORF">SSM_03105</name>
</gene>
<dbReference type="AlphaFoldDB" id="A0A829EZT0"/>
<evidence type="ECO:0000313" key="2">
    <source>
        <dbReference type="Proteomes" id="UP000013897"/>
    </source>
</evidence>
<comment type="caution">
    <text evidence="1">The sequence shown here is derived from an EMBL/GenBank/DDBJ whole genome shotgun (WGS) entry which is preliminary data.</text>
</comment>
<accession>A0A829EZT0</accession>
<proteinExistence type="predicted"/>
<sequence length="39" mass="4740">QEKYSDTFSLDKDYELLDSIIKNIFTKYYSKEFEVTQIP</sequence>
<name>A0A829EZT0_ENTFC</name>
<organism evidence="1 2">
    <name type="scientific">Enterococcus faecium EnGen0192</name>
    <dbReference type="NCBI Taxonomy" id="1157487"/>
    <lineage>
        <taxon>Bacteria</taxon>
        <taxon>Bacillati</taxon>
        <taxon>Bacillota</taxon>
        <taxon>Bacilli</taxon>
        <taxon>Lactobacillales</taxon>
        <taxon>Enterococcaceae</taxon>
        <taxon>Enterococcus</taxon>
    </lineage>
</organism>
<protein>
    <submittedName>
        <fullName evidence="1">Uncharacterized protein</fullName>
    </submittedName>
</protein>
<dbReference type="EMBL" id="AITY01000092">
    <property type="protein sequence ID" value="EOM17893.1"/>
    <property type="molecule type" value="Genomic_DNA"/>
</dbReference>
<reference evidence="1 2" key="1">
    <citation type="submission" date="2013-02" db="EMBL/GenBank/DDBJ databases">
        <title>The Genome Sequence of Enterococcus faecium HM1072.</title>
        <authorList>
            <consortium name="The Broad Institute Genome Sequencing Platform"/>
            <consortium name="The Broad Institute Genome Sequencing Center for Infectious Disease"/>
            <person name="Earl A.M."/>
            <person name="Gilmore M.S."/>
            <person name="Lebreton F."/>
            <person name="Courvalin P."/>
            <person name="Walker B."/>
            <person name="Young S.K."/>
            <person name="Zeng Q."/>
            <person name="Gargeya S."/>
            <person name="Fitzgerald M."/>
            <person name="Haas B."/>
            <person name="Abouelleil A."/>
            <person name="Alvarado L."/>
            <person name="Arachchi H.M."/>
            <person name="Berlin A.M."/>
            <person name="Chapman S.B."/>
            <person name="Dewar J."/>
            <person name="Goldberg J."/>
            <person name="Griggs A."/>
            <person name="Gujja S."/>
            <person name="Hansen M."/>
            <person name="Howarth C."/>
            <person name="Imamovic A."/>
            <person name="Larimer J."/>
            <person name="McCowan C."/>
            <person name="Murphy C."/>
            <person name="Neiman D."/>
            <person name="Pearson M."/>
            <person name="Priest M."/>
            <person name="Roberts A."/>
            <person name="Saif S."/>
            <person name="Shea T."/>
            <person name="Sisk P."/>
            <person name="Sykes S."/>
            <person name="Wortman J."/>
            <person name="Nusbaum C."/>
            <person name="Birren B."/>
        </authorList>
    </citation>
    <scope>NUCLEOTIDE SEQUENCE [LARGE SCALE GENOMIC DNA]</scope>
    <source>
        <strain evidence="1 2">HM1072</strain>
    </source>
</reference>
<feature type="non-terminal residue" evidence="1">
    <location>
        <position position="1"/>
    </location>
</feature>
<evidence type="ECO:0000313" key="1">
    <source>
        <dbReference type="EMBL" id="EOM17893.1"/>
    </source>
</evidence>